<accession>A0A835CFE5</accession>
<proteinExistence type="predicted"/>
<organism evidence="1 2">
    <name type="scientific">Senna tora</name>
    <dbReference type="NCBI Taxonomy" id="362788"/>
    <lineage>
        <taxon>Eukaryota</taxon>
        <taxon>Viridiplantae</taxon>
        <taxon>Streptophyta</taxon>
        <taxon>Embryophyta</taxon>
        <taxon>Tracheophyta</taxon>
        <taxon>Spermatophyta</taxon>
        <taxon>Magnoliopsida</taxon>
        <taxon>eudicotyledons</taxon>
        <taxon>Gunneridae</taxon>
        <taxon>Pentapetalae</taxon>
        <taxon>rosids</taxon>
        <taxon>fabids</taxon>
        <taxon>Fabales</taxon>
        <taxon>Fabaceae</taxon>
        <taxon>Caesalpinioideae</taxon>
        <taxon>Cassia clade</taxon>
        <taxon>Senna</taxon>
    </lineage>
</organism>
<sequence length="23" mass="2626">MACLVGKEKMDRELGFTLQKEAK</sequence>
<protein>
    <submittedName>
        <fullName evidence="1">Uncharacterized protein</fullName>
    </submittedName>
</protein>
<evidence type="ECO:0000313" key="2">
    <source>
        <dbReference type="Proteomes" id="UP000634136"/>
    </source>
</evidence>
<dbReference type="AlphaFoldDB" id="A0A835CFE5"/>
<dbReference type="EMBL" id="JAAIUW010000003">
    <property type="protein sequence ID" value="KAF7840164.1"/>
    <property type="molecule type" value="Genomic_DNA"/>
</dbReference>
<reference evidence="1" key="1">
    <citation type="submission" date="2020-09" db="EMBL/GenBank/DDBJ databases">
        <title>Genome-Enabled Discovery of Anthraquinone Biosynthesis in Senna tora.</title>
        <authorList>
            <person name="Kang S.-H."/>
            <person name="Pandey R.P."/>
            <person name="Lee C.-M."/>
            <person name="Sim J.-S."/>
            <person name="Jeong J.-T."/>
            <person name="Choi B.-S."/>
            <person name="Jung M."/>
            <person name="Ginzburg D."/>
            <person name="Zhao K."/>
            <person name="Won S.Y."/>
            <person name="Oh T.-J."/>
            <person name="Yu Y."/>
            <person name="Kim N.-H."/>
            <person name="Lee O.R."/>
            <person name="Lee T.-H."/>
            <person name="Bashyal P."/>
            <person name="Kim T.-S."/>
            <person name="Lee W.-H."/>
            <person name="Kawkins C."/>
            <person name="Kim C.-K."/>
            <person name="Kim J.S."/>
            <person name="Ahn B.O."/>
            <person name="Rhee S.Y."/>
            <person name="Sohng J.K."/>
        </authorList>
    </citation>
    <scope>NUCLEOTIDE SEQUENCE</scope>
    <source>
        <tissue evidence="1">Leaf</tissue>
    </source>
</reference>
<name>A0A835CFE5_9FABA</name>
<gene>
    <name evidence="1" type="ORF">G2W53_008646</name>
</gene>
<dbReference type="Proteomes" id="UP000634136">
    <property type="component" value="Unassembled WGS sequence"/>
</dbReference>
<evidence type="ECO:0000313" key="1">
    <source>
        <dbReference type="EMBL" id="KAF7840164.1"/>
    </source>
</evidence>
<keyword evidence="2" id="KW-1185">Reference proteome</keyword>
<comment type="caution">
    <text evidence="1">The sequence shown here is derived from an EMBL/GenBank/DDBJ whole genome shotgun (WGS) entry which is preliminary data.</text>
</comment>